<evidence type="ECO:0000313" key="2">
    <source>
        <dbReference type="EMBL" id="PSM52014.1"/>
    </source>
</evidence>
<proteinExistence type="predicted"/>
<dbReference type="PANTHER" id="PTHR42850">
    <property type="entry name" value="METALLOPHOSPHOESTERASE"/>
    <property type="match status" value="1"/>
</dbReference>
<dbReference type="InterPro" id="IPR050126">
    <property type="entry name" value="Ap4A_hydrolase"/>
</dbReference>
<dbReference type="SUPFAM" id="SSF56300">
    <property type="entry name" value="Metallo-dependent phosphatases"/>
    <property type="match status" value="1"/>
</dbReference>
<dbReference type="PRINTS" id="PR00114">
    <property type="entry name" value="STPHPHTASE"/>
</dbReference>
<dbReference type="InterPro" id="IPR006186">
    <property type="entry name" value="Ser/Thr-sp_prot-phosphatase"/>
</dbReference>
<feature type="domain" description="Calcineurin-like phosphoesterase" evidence="1">
    <location>
        <begin position="3"/>
        <end position="150"/>
    </location>
</feature>
<sequence length="239" mass="27687">MTYVIGDVHGEYEMLLELVDIIPKKSRIIFVGDVIDRGSGSKKVLEYIKTNKFECVMGNHEFMMINAVKIFLKHDKYEIYWSSYPWFNYGGKEALISFGININYPSNKISEKEREILKNVLKFLETLPLYLELNLTKNNLPVVISHAFIGEHWHRKDDKKIIEEVALWNTKMPYRECKIFNIFGHTPHEDVLEIYNCVDVDTGCGFGKKLSAYCVESGEVLSVNKAKSKTIFGNIKKLF</sequence>
<dbReference type="GO" id="GO:0016791">
    <property type="term" value="F:phosphatase activity"/>
    <property type="evidence" value="ECO:0007669"/>
    <property type="project" value="TreeGrafter"/>
</dbReference>
<organism evidence="2 3">
    <name type="scientific">Campylobacter blaseri</name>
    <dbReference type="NCBI Taxonomy" id="2042961"/>
    <lineage>
        <taxon>Bacteria</taxon>
        <taxon>Pseudomonadati</taxon>
        <taxon>Campylobacterota</taxon>
        <taxon>Epsilonproteobacteria</taxon>
        <taxon>Campylobacterales</taxon>
        <taxon>Campylobacteraceae</taxon>
        <taxon>Campylobacter</taxon>
    </lineage>
</organism>
<dbReference type="Proteomes" id="UP000240535">
    <property type="component" value="Unassembled WGS sequence"/>
</dbReference>
<dbReference type="InterPro" id="IPR004843">
    <property type="entry name" value="Calcineurin-like_PHP"/>
</dbReference>
<evidence type="ECO:0000313" key="3">
    <source>
        <dbReference type="Proteomes" id="UP000240535"/>
    </source>
</evidence>
<accession>A0A2P8R0I9</accession>
<dbReference type="GO" id="GO:0008803">
    <property type="term" value="F:bis(5'-nucleosyl)-tetraphosphatase (symmetrical) activity"/>
    <property type="evidence" value="ECO:0007669"/>
    <property type="project" value="TreeGrafter"/>
</dbReference>
<protein>
    <recommendedName>
        <fullName evidence="1">Calcineurin-like phosphoesterase domain-containing protein</fullName>
    </recommendedName>
</protein>
<comment type="caution">
    <text evidence="2">The sequence shown here is derived from an EMBL/GenBank/DDBJ whole genome shotgun (WGS) entry which is preliminary data.</text>
</comment>
<dbReference type="GO" id="GO:0110154">
    <property type="term" value="P:RNA decapping"/>
    <property type="evidence" value="ECO:0007669"/>
    <property type="project" value="TreeGrafter"/>
</dbReference>
<dbReference type="PANTHER" id="PTHR42850:SF4">
    <property type="entry name" value="ZINC-DEPENDENT ENDOPOLYPHOSPHATASE"/>
    <property type="match status" value="1"/>
</dbReference>
<name>A0A2P8R0I9_9BACT</name>
<evidence type="ECO:0000259" key="1">
    <source>
        <dbReference type="Pfam" id="PF00149"/>
    </source>
</evidence>
<gene>
    <name evidence="2" type="ORF">CQ405_05470</name>
</gene>
<keyword evidence="3" id="KW-1185">Reference proteome</keyword>
<dbReference type="OrthoDB" id="9807890at2"/>
<dbReference type="AlphaFoldDB" id="A0A2P8R0I9"/>
<dbReference type="InterPro" id="IPR029052">
    <property type="entry name" value="Metallo-depent_PP-like"/>
</dbReference>
<dbReference type="GO" id="GO:0005737">
    <property type="term" value="C:cytoplasm"/>
    <property type="evidence" value="ECO:0007669"/>
    <property type="project" value="TreeGrafter"/>
</dbReference>
<dbReference type="EMBL" id="PDHH01000004">
    <property type="protein sequence ID" value="PSM52014.1"/>
    <property type="molecule type" value="Genomic_DNA"/>
</dbReference>
<dbReference type="Pfam" id="PF00149">
    <property type="entry name" value="Metallophos"/>
    <property type="match status" value="1"/>
</dbReference>
<reference evidence="3" key="1">
    <citation type="submission" date="2017-10" db="EMBL/GenBank/DDBJ databases">
        <title>Campylobacter species from seals.</title>
        <authorList>
            <person name="Gilbert M.J."/>
            <person name="Zomer A.L."/>
            <person name="Timmerman A.J."/>
            <person name="Duim B."/>
            <person name="Wagenaar J.A."/>
        </authorList>
    </citation>
    <scope>NUCLEOTIDE SEQUENCE [LARGE SCALE GENOMIC DNA]</scope>
    <source>
        <strain evidence="3">17S00004-5</strain>
    </source>
</reference>
<dbReference type="Gene3D" id="3.60.21.10">
    <property type="match status" value="1"/>
</dbReference>